<accession>A0ABY8EIY6</accession>
<keyword evidence="5" id="KW-1185">Reference proteome</keyword>
<feature type="region of interest" description="Disordered" evidence="1">
    <location>
        <begin position="60"/>
        <end position="83"/>
    </location>
</feature>
<reference evidence="4 5" key="1">
    <citation type="journal article" date="2020" name="Elife">
        <title>Loss of centromere function drives karyotype evolution in closely related Malassezia species.</title>
        <authorList>
            <person name="Sankaranarayanan S.R."/>
            <person name="Ianiri G."/>
            <person name="Coelho M.A."/>
            <person name="Reza M.H."/>
            <person name="Thimmappa B.C."/>
            <person name="Ganguly P."/>
            <person name="Vadnala R.N."/>
            <person name="Sun S."/>
            <person name="Siddharthan R."/>
            <person name="Tellgren-Roth C."/>
            <person name="Dawson T.L."/>
            <person name="Heitman J."/>
            <person name="Sanyal K."/>
        </authorList>
    </citation>
    <scope>NUCLEOTIDE SEQUENCE [LARGE SCALE GENOMIC DNA]</scope>
    <source>
        <strain evidence="4">CBS14141</strain>
    </source>
</reference>
<evidence type="ECO:0000256" key="3">
    <source>
        <dbReference type="SAM" id="SignalP"/>
    </source>
</evidence>
<keyword evidence="3" id="KW-0732">Signal</keyword>
<keyword evidence="2" id="KW-0812">Transmembrane</keyword>
<feature type="chain" id="PRO_5045505228" evidence="3">
    <location>
        <begin position="23"/>
        <end position="233"/>
    </location>
</feature>
<evidence type="ECO:0000313" key="4">
    <source>
        <dbReference type="EMBL" id="WFD45701.1"/>
    </source>
</evidence>
<keyword evidence="2" id="KW-1133">Transmembrane helix</keyword>
<keyword evidence="2" id="KW-0472">Membrane</keyword>
<feature type="transmembrane region" description="Helical" evidence="2">
    <location>
        <begin position="90"/>
        <end position="113"/>
    </location>
</feature>
<sequence length="233" mass="25235">MRWGTYPTLVLAVLLALEAVAAESTAGAGVHDALAWHKHQLVRDAAHPWRPQQPYIPHAAPGADSEAVPPRVAPREASAPAPTPATQRSLVWAVIQGALALVGWGIGVFTYLVLAVPKALLDTALLAYAFTVNTIVFITRHPIHISRRVAHTVYVYVYELSAPLRYVGAALYLVFVAWPMAALSSVMYVAYQFYVICGVAVLVGIMLGLMGGVFLALENRLYVFRRGSSSSTR</sequence>
<dbReference type="EMBL" id="CP046234">
    <property type="protein sequence ID" value="WFD45701.1"/>
    <property type="molecule type" value="Genomic_DNA"/>
</dbReference>
<feature type="signal peptide" evidence="3">
    <location>
        <begin position="1"/>
        <end position="22"/>
    </location>
</feature>
<name>A0ABY8EIY6_MALFU</name>
<protein>
    <submittedName>
        <fullName evidence="4">Uncharacterized protein</fullName>
    </submittedName>
</protein>
<feature type="transmembrane region" description="Helical" evidence="2">
    <location>
        <begin position="163"/>
        <end position="181"/>
    </location>
</feature>
<organism evidence="4 5">
    <name type="scientific">Malassezia furfur</name>
    <name type="common">Pityriasis versicolor infection agent</name>
    <name type="synonym">Pityrosporum furfur</name>
    <dbReference type="NCBI Taxonomy" id="55194"/>
    <lineage>
        <taxon>Eukaryota</taxon>
        <taxon>Fungi</taxon>
        <taxon>Dikarya</taxon>
        <taxon>Basidiomycota</taxon>
        <taxon>Ustilaginomycotina</taxon>
        <taxon>Malasseziomycetes</taxon>
        <taxon>Malasseziales</taxon>
        <taxon>Malasseziaceae</taxon>
        <taxon>Malassezia</taxon>
    </lineage>
</organism>
<feature type="transmembrane region" description="Helical" evidence="2">
    <location>
        <begin position="125"/>
        <end position="143"/>
    </location>
</feature>
<feature type="transmembrane region" description="Helical" evidence="2">
    <location>
        <begin position="193"/>
        <end position="217"/>
    </location>
</feature>
<evidence type="ECO:0000313" key="5">
    <source>
        <dbReference type="Proteomes" id="UP000818624"/>
    </source>
</evidence>
<evidence type="ECO:0000256" key="2">
    <source>
        <dbReference type="SAM" id="Phobius"/>
    </source>
</evidence>
<evidence type="ECO:0000256" key="1">
    <source>
        <dbReference type="SAM" id="MobiDB-lite"/>
    </source>
</evidence>
<proteinExistence type="predicted"/>
<gene>
    <name evidence="4" type="ORF">GLX27_000325</name>
</gene>
<dbReference type="Proteomes" id="UP000818624">
    <property type="component" value="Chromosome 1"/>
</dbReference>